<comment type="caution">
    <text evidence="1">The sequence shown here is derived from an EMBL/GenBank/DDBJ whole genome shotgun (WGS) entry which is preliminary data.</text>
</comment>
<reference evidence="2" key="1">
    <citation type="journal article" date="2023" name="Front. Plant Sci.">
        <title>Chromosomal-level genome assembly of Melastoma candidum provides insights into trichome evolution.</title>
        <authorList>
            <person name="Zhong Y."/>
            <person name="Wu W."/>
            <person name="Sun C."/>
            <person name="Zou P."/>
            <person name="Liu Y."/>
            <person name="Dai S."/>
            <person name="Zhou R."/>
        </authorList>
    </citation>
    <scope>NUCLEOTIDE SEQUENCE [LARGE SCALE GENOMIC DNA]</scope>
</reference>
<dbReference type="EMBL" id="CM042887">
    <property type="protein sequence ID" value="KAI4331299.1"/>
    <property type="molecule type" value="Genomic_DNA"/>
</dbReference>
<protein>
    <submittedName>
        <fullName evidence="1">Uncharacterized protein</fullName>
    </submittedName>
</protein>
<organism evidence="1 2">
    <name type="scientific">Melastoma candidum</name>
    <dbReference type="NCBI Taxonomy" id="119954"/>
    <lineage>
        <taxon>Eukaryota</taxon>
        <taxon>Viridiplantae</taxon>
        <taxon>Streptophyta</taxon>
        <taxon>Embryophyta</taxon>
        <taxon>Tracheophyta</taxon>
        <taxon>Spermatophyta</taxon>
        <taxon>Magnoliopsida</taxon>
        <taxon>eudicotyledons</taxon>
        <taxon>Gunneridae</taxon>
        <taxon>Pentapetalae</taxon>
        <taxon>rosids</taxon>
        <taxon>malvids</taxon>
        <taxon>Myrtales</taxon>
        <taxon>Melastomataceae</taxon>
        <taxon>Melastomatoideae</taxon>
        <taxon>Melastomateae</taxon>
        <taxon>Melastoma</taxon>
    </lineage>
</organism>
<keyword evidence="2" id="KW-1185">Reference proteome</keyword>
<evidence type="ECO:0000313" key="1">
    <source>
        <dbReference type="EMBL" id="KAI4331299.1"/>
    </source>
</evidence>
<sequence>MDSMRQQCVPQIVRAWYDIVSAYQSSDPEMCCAVLETMRRYISLIGIGLIAKDVFMPLLFELILVKGSSDQPRGAVAGCVLAVASKRMDPQSKLSLLKSLQISRVFALVGKDTDSELLSRIAALLIGYAVEALECYKRLNSEEAKQSAFNLLDEVLPSVFYVTQNSPDVTQLFIRNTLGSAVTSSSDRNIEEVEAALSILYAFGKPLGEGALRSGSGHLSELVPMLLATKFPCHSNRLVVLAYLDTLSRFPNSFRRTHSISPCFLQLP</sequence>
<gene>
    <name evidence="1" type="ORF">MLD38_029496</name>
</gene>
<accession>A0ACB9N6D5</accession>
<dbReference type="Proteomes" id="UP001057402">
    <property type="component" value="Chromosome 8"/>
</dbReference>
<evidence type="ECO:0000313" key="2">
    <source>
        <dbReference type="Proteomes" id="UP001057402"/>
    </source>
</evidence>
<name>A0ACB9N6D5_9MYRT</name>
<proteinExistence type="predicted"/>